<evidence type="ECO:0000313" key="1">
    <source>
        <dbReference type="EMBL" id="MBA4651428.1"/>
    </source>
</evidence>
<organism evidence="1">
    <name type="scientific">Opuntia streptacantha</name>
    <name type="common">Prickly pear cactus</name>
    <name type="synonym">Opuntia cardona</name>
    <dbReference type="NCBI Taxonomy" id="393608"/>
    <lineage>
        <taxon>Eukaryota</taxon>
        <taxon>Viridiplantae</taxon>
        <taxon>Streptophyta</taxon>
        <taxon>Embryophyta</taxon>
        <taxon>Tracheophyta</taxon>
        <taxon>Spermatophyta</taxon>
        <taxon>Magnoliopsida</taxon>
        <taxon>eudicotyledons</taxon>
        <taxon>Gunneridae</taxon>
        <taxon>Pentapetalae</taxon>
        <taxon>Caryophyllales</taxon>
        <taxon>Cactineae</taxon>
        <taxon>Cactaceae</taxon>
        <taxon>Opuntioideae</taxon>
        <taxon>Opuntia</taxon>
    </lineage>
</organism>
<sequence>MNVNGVQPLMPFKELLPKWRKWQPPFDQKHECNLLLLLLRQLLHFRRCCHRRRLHHLLDLFACPDLLQQHWMQPRLCRWQWQWRWRCSGDGAGGGGGGDGFQSLQWVECESL</sequence>
<reference evidence="1" key="2">
    <citation type="submission" date="2020-07" db="EMBL/GenBank/DDBJ databases">
        <authorList>
            <person name="Vera ALvarez R."/>
            <person name="Arias-Moreno D.M."/>
            <person name="Jimenez-Jacinto V."/>
            <person name="Jimenez-Bremont J.F."/>
            <person name="Swaminathan K."/>
            <person name="Moose S.P."/>
            <person name="Guerrero-Gonzalez M.L."/>
            <person name="Marino-Ramirez L."/>
            <person name="Landsman D."/>
            <person name="Rodriguez-Kessler M."/>
            <person name="Delgado-Sanchez P."/>
        </authorList>
    </citation>
    <scope>NUCLEOTIDE SEQUENCE</scope>
    <source>
        <tissue evidence="1">Cladode</tissue>
    </source>
</reference>
<reference evidence="1" key="1">
    <citation type="journal article" date="2013" name="J. Plant Res.">
        <title>Effect of fungi and light on seed germination of three Opuntia species from semiarid lands of central Mexico.</title>
        <authorList>
            <person name="Delgado-Sanchez P."/>
            <person name="Jimenez-Bremont J.F."/>
            <person name="Guerrero-Gonzalez Mde L."/>
            <person name="Flores J."/>
        </authorList>
    </citation>
    <scope>NUCLEOTIDE SEQUENCE</scope>
    <source>
        <tissue evidence="1">Cladode</tissue>
    </source>
</reference>
<proteinExistence type="predicted"/>
<dbReference type="EMBL" id="GISG01170014">
    <property type="protein sequence ID" value="MBA4651428.1"/>
    <property type="molecule type" value="Transcribed_RNA"/>
</dbReference>
<dbReference type="AlphaFoldDB" id="A0A7C9E123"/>
<name>A0A7C9E123_OPUST</name>
<protein>
    <submittedName>
        <fullName evidence="1">Uncharacterized protein</fullName>
    </submittedName>
</protein>
<accession>A0A7C9E123</accession>